<dbReference type="InterPro" id="IPR015421">
    <property type="entry name" value="PyrdxlP-dep_Trfase_major"/>
</dbReference>
<dbReference type="Proteomes" id="UP000582974">
    <property type="component" value="Unassembled WGS sequence"/>
</dbReference>
<proteinExistence type="inferred from homology"/>
<dbReference type="EMBL" id="JACCKD010000004">
    <property type="protein sequence ID" value="MBA0126630.1"/>
    <property type="molecule type" value="Genomic_DNA"/>
</dbReference>
<keyword evidence="4" id="KW-0032">Aminotransferase</keyword>
<evidence type="ECO:0000256" key="1">
    <source>
        <dbReference type="ARBA" id="ARBA00001933"/>
    </source>
</evidence>
<dbReference type="RefSeq" id="WP_180893436.1">
    <property type="nucleotide sequence ID" value="NZ_JACCKD010000004.1"/>
</dbReference>
<dbReference type="GO" id="GO:0008483">
    <property type="term" value="F:transaminase activity"/>
    <property type="evidence" value="ECO:0007669"/>
    <property type="project" value="UniProtKB-KW"/>
</dbReference>
<comment type="similarity">
    <text evidence="3">Belongs to the class-III pyridoxal-phosphate-dependent aminotransferase family.</text>
</comment>
<dbReference type="AlphaFoldDB" id="A0A838ABL0"/>
<organism evidence="4 5">
    <name type="scientific">Haloechinothrix aidingensis</name>
    <dbReference type="NCBI Taxonomy" id="2752311"/>
    <lineage>
        <taxon>Bacteria</taxon>
        <taxon>Bacillati</taxon>
        <taxon>Actinomycetota</taxon>
        <taxon>Actinomycetes</taxon>
        <taxon>Pseudonocardiales</taxon>
        <taxon>Pseudonocardiaceae</taxon>
        <taxon>Haloechinothrix</taxon>
    </lineage>
</organism>
<keyword evidence="5" id="KW-1185">Reference proteome</keyword>
<protein>
    <submittedName>
        <fullName evidence="4">Aspartate aminotransferase family protein</fullName>
    </submittedName>
</protein>
<evidence type="ECO:0000313" key="4">
    <source>
        <dbReference type="EMBL" id="MBA0126630.1"/>
    </source>
</evidence>
<keyword evidence="2 3" id="KW-0663">Pyridoxal phosphate</keyword>
<dbReference type="Pfam" id="PF00202">
    <property type="entry name" value="Aminotran_3"/>
    <property type="match status" value="1"/>
</dbReference>
<evidence type="ECO:0000256" key="2">
    <source>
        <dbReference type="ARBA" id="ARBA00022898"/>
    </source>
</evidence>
<dbReference type="InterPro" id="IPR015422">
    <property type="entry name" value="PyrdxlP-dep_Trfase_small"/>
</dbReference>
<dbReference type="NCBIfam" id="NF005453">
    <property type="entry name" value="PRK07046.1"/>
    <property type="match status" value="1"/>
</dbReference>
<dbReference type="InterPro" id="IPR015424">
    <property type="entry name" value="PyrdxlP-dep_Trfase"/>
</dbReference>
<dbReference type="PANTHER" id="PTHR43713">
    <property type="entry name" value="GLUTAMATE-1-SEMIALDEHYDE 2,1-AMINOMUTASE"/>
    <property type="match status" value="1"/>
</dbReference>
<keyword evidence="4" id="KW-0808">Transferase</keyword>
<dbReference type="GO" id="GO:0030170">
    <property type="term" value="F:pyridoxal phosphate binding"/>
    <property type="evidence" value="ECO:0007669"/>
    <property type="project" value="InterPro"/>
</dbReference>
<sequence length="455" mass="49572">MSEQYGVDPQFLDALLERETARFERTHQRSKKLHERTEGSMPRGVPLHWMANWPTPHPVYLSGAEGAYLTDVDGKSYVDFCLGDTGAMFGHANPLVAEAVSRQVHAGTTTMLPTEDAAAVGEELSRRFGLPYWQLATSATDANRFAIRIARIATGRDKVLVFNGKYHGSVDETQVALQDGRMVPQPGVAPNAVDTDRTTRLVEFNDVDALEQALSERDVACVLAEPAMTNVGVVPAEPGYHDALREITRRTGTLLIIDETHTISTGPGGYTRAHGLQPDMFVLGKSIAGGIPAAVYGMTAEVAETFERYTAKDGHRISHAGFGGTLAGNALTLAALRTTLEEVMTEEAYARMSALAERFERGVTEVIGKHGLPWHSTRLGARVEYLFSARAPRDGGEAKRFRVPRLEAAIHLHLLNRGVLLTPFHNMALMCPATTESDVDRHTAAFAECVAELVS</sequence>
<dbReference type="CDD" id="cd00610">
    <property type="entry name" value="OAT_like"/>
    <property type="match status" value="1"/>
</dbReference>
<reference evidence="4 5" key="1">
    <citation type="submission" date="2020-07" db="EMBL/GenBank/DDBJ databases">
        <title>Genome of Haloechinothrix sp.</title>
        <authorList>
            <person name="Tang S.-K."/>
            <person name="Yang L."/>
            <person name="Zhu W.-Y."/>
        </authorList>
    </citation>
    <scope>NUCLEOTIDE SEQUENCE [LARGE SCALE GENOMIC DNA]</scope>
    <source>
        <strain evidence="4 5">YIM 98757</strain>
    </source>
</reference>
<comment type="caution">
    <text evidence="4">The sequence shown here is derived from an EMBL/GenBank/DDBJ whole genome shotgun (WGS) entry which is preliminary data.</text>
</comment>
<dbReference type="SUPFAM" id="SSF53383">
    <property type="entry name" value="PLP-dependent transferases"/>
    <property type="match status" value="1"/>
</dbReference>
<name>A0A838ABL0_9PSEU</name>
<accession>A0A838ABL0</accession>
<gene>
    <name evidence="4" type="ORF">H0B56_13845</name>
</gene>
<evidence type="ECO:0000313" key="5">
    <source>
        <dbReference type="Proteomes" id="UP000582974"/>
    </source>
</evidence>
<comment type="cofactor">
    <cofactor evidence="1">
        <name>pyridoxal 5'-phosphate</name>
        <dbReference type="ChEBI" id="CHEBI:597326"/>
    </cofactor>
</comment>
<dbReference type="Gene3D" id="3.40.640.10">
    <property type="entry name" value="Type I PLP-dependent aspartate aminotransferase-like (Major domain)"/>
    <property type="match status" value="1"/>
</dbReference>
<dbReference type="InterPro" id="IPR005814">
    <property type="entry name" value="Aminotrans_3"/>
</dbReference>
<dbReference type="Gene3D" id="3.90.1150.10">
    <property type="entry name" value="Aspartate Aminotransferase, domain 1"/>
    <property type="match status" value="1"/>
</dbReference>
<dbReference type="PANTHER" id="PTHR43713:SF3">
    <property type="entry name" value="GLUTAMATE-1-SEMIALDEHYDE 2,1-AMINOMUTASE 1, CHLOROPLASTIC-RELATED"/>
    <property type="match status" value="1"/>
</dbReference>
<evidence type="ECO:0000256" key="3">
    <source>
        <dbReference type="RuleBase" id="RU003560"/>
    </source>
</evidence>